<organism evidence="2 3">
    <name type="scientific">Cephalotus follicularis</name>
    <name type="common">Albany pitcher plant</name>
    <dbReference type="NCBI Taxonomy" id="3775"/>
    <lineage>
        <taxon>Eukaryota</taxon>
        <taxon>Viridiplantae</taxon>
        <taxon>Streptophyta</taxon>
        <taxon>Embryophyta</taxon>
        <taxon>Tracheophyta</taxon>
        <taxon>Spermatophyta</taxon>
        <taxon>Magnoliopsida</taxon>
        <taxon>eudicotyledons</taxon>
        <taxon>Gunneridae</taxon>
        <taxon>Pentapetalae</taxon>
        <taxon>rosids</taxon>
        <taxon>fabids</taxon>
        <taxon>Oxalidales</taxon>
        <taxon>Cephalotaceae</taxon>
        <taxon>Cephalotus</taxon>
    </lineage>
</organism>
<feature type="non-terminal residue" evidence="2">
    <location>
        <position position="1"/>
    </location>
</feature>
<evidence type="ECO:0000313" key="2">
    <source>
        <dbReference type="EMBL" id="GAV73204.1"/>
    </source>
</evidence>
<evidence type="ECO:0000313" key="3">
    <source>
        <dbReference type="Proteomes" id="UP000187406"/>
    </source>
</evidence>
<protein>
    <submittedName>
        <fullName evidence="2">Zf-RVT domain-containing protein</fullName>
    </submittedName>
</protein>
<keyword evidence="3" id="KW-1185">Reference proteome</keyword>
<feature type="domain" description="Reverse transcriptase zinc-binding" evidence="1">
    <location>
        <begin position="1"/>
        <end position="61"/>
    </location>
</feature>
<proteinExistence type="predicted"/>
<name>A0A1Q3BYV4_CEPFO</name>
<dbReference type="OrthoDB" id="1305258at2759"/>
<dbReference type="Pfam" id="PF13966">
    <property type="entry name" value="zf-RVT"/>
    <property type="match status" value="1"/>
</dbReference>
<comment type="caution">
    <text evidence="2">The sequence shown here is derived from an EMBL/GenBank/DDBJ whole genome shotgun (WGS) entry which is preliminary data.</text>
</comment>
<sequence>IWNSIIPTRIAFFIWKTVFKGISVDQNIQRRGIPLASKCRCCLNSNVETLEHLLFQGDVAINIGDTSAKLLISPRVGICPPYMLIGLTKSTYRVSSAWSPLP</sequence>
<dbReference type="InParanoid" id="A0A1Q3BYV4"/>
<reference evidence="3" key="1">
    <citation type="submission" date="2016-04" db="EMBL/GenBank/DDBJ databases">
        <title>Cephalotus genome sequencing.</title>
        <authorList>
            <person name="Fukushima K."/>
            <person name="Hasebe M."/>
            <person name="Fang X."/>
        </authorList>
    </citation>
    <scope>NUCLEOTIDE SEQUENCE [LARGE SCALE GENOMIC DNA]</scope>
    <source>
        <strain evidence="3">cv. St1</strain>
    </source>
</reference>
<evidence type="ECO:0000259" key="1">
    <source>
        <dbReference type="Pfam" id="PF13966"/>
    </source>
</evidence>
<dbReference type="Proteomes" id="UP000187406">
    <property type="component" value="Unassembled WGS sequence"/>
</dbReference>
<gene>
    <name evidence="2" type="ORF">CFOL_v3_16690</name>
</gene>
<dbReference type="EMBL" id="BDDD01001088">
    <property type="protein sequence ID" value="GAV73204.1"/>
    <property type="molecule type" value="Genomic_DNA"/>
</dbReference>
<accession>A0A1Q3BYV4</accession>
<dbReference type="InterPro" id="IPR026960">
    <property type="entry name" value="RVT-Znf"/>
</dbReference>
<dbReference type="AlphaFoldDB" id="A0A1Q3BYV4"/>